<gene>
    <name evidence="2" type="ORF">PG993_006804</name>
</gene>
<evidence type="ECO:0000313" key="3">
    <source>
        <dbReference type="Proteomes" id="UP001444661"/>
    </source>
</evidence>
<dbReference type="Proteomes" id="UP001444661">
    <property type="component" value="Unassembled WGS sequence"/>
</dbReference>
<feature type="compositionally biased region" description="Basic and acidic residues" evidence="1">
    <location>
        <begin position="25"/>
        <end position="36"/>
    </location>
</feature>
<name>A0ABR1T6P8_9PEZI</name>
<feature type="region of interest" description="Disordered" evidence="1">
    <location>
        <begin position="25"/>
        <end position="44"/>
    </location>
</feature>
<proteinExistence type="predicted"/>
<dbReference type="EMBL" id="JAQQWK010000005">
    <property type="protein sequence ID" value="KAK8042281.1"/>
    <property type="molecule type" value="Genomic_DNA"/>
</dbReference>
<evidence type="ECO:0000256" key="1">
    <source>
        <dbReference type="SAM" id="MobiDB-lite"/>
    </source>
</evidence>
<organism evidence="2 3">
    <name type="scientific">Apiospora rasikravindrae</name>
    <dbReference type="NCBI Taxonomy" id="990691"/>
    <lineage>
        <taxon>Eukaryota</taxon>
        <taxon>Fungi</taxon>
        <taxon>Dikarya</taxon>
        <taxon>Ascomycota</taxon>
        <taxon>Pezizomycotina</taxon>
        <taxon>Sordariomycetes</taxon>
        <taxon>Xylariomycetidae</taxon>
        <taxon>Amphisphaeriales</taxon>
        <taxon>Apiosporaceae</taxon>
        <taxon>Apiospora</taxon>
    </lineage>
</organism>
<sequence>MGPAMQVDRTAVQYKKDPCRERALNIRPGLDHDPGDPNRSTWKVATGPKQLGKQYRPFGYFDAAREELRRASLTAYKYEAIIEPRGKPIDFRKIPKYHIIIQVA</sequence>
<keyword evidence="3" id="KW-1185">Reference proteome</keyword>
<evidence type="ECO:0000313" key="2">
    <source>
        <dbReference type="EMBL" id="KAK8042281.1"/>
    </source>
</evidence>
<comment type="caution">
    <text evidence="2">The sequence shown here is derived from an EMBL/GenBank/DDBJ whole genome shotgun (WGS) entry which is preliminary data.</text>
</comment>
<protein>
    <submittedName>
        <fullName evidence="2">Uncharacterized protein</fullName>
    </submittedName>
</protein>
<reference evidence="2 3" key="1">
    <citation type="submission" date="2023-01" db="EMBL/GenBank/DDBJ databases">
        <title>Analysis of 21 Apiospora genomes using comparative genomics revels a genus with tremendous synthesis potential of carbohydrate active enzymes and secondary metabolites.</title>
        <authorList>
            <person name="Sorensen T."/>
        </authorList>
    </citation>
    <scope>NUCLEOTIDE SEQUENCE [LARGE SCALE GENOMIC DNA]</scope>
    <source>
        <strain evidence="2 3">CBS 33761</strain>
    </source>
</reference>
<accession>A0ABR1T6P8</accession>